<dbReference type="AlphaFoldDB" id="A0A0C3F0J1"/>
<feature type="signal peptide" evidence="7">
    <location>
        <begin position="1"/>
        <end position="27"/>
    </location>
</feature>
<dbReference type="Proteomes" id="UP000054166">
    <property type="component" value="Unassembled WGS sequence"/>
</dbReference>
<dbReference type="InterPro" id="IPR051361">
    <property type="entry name" value="ThrE/Ser_Exporter"/>
</dbReference>
<dbReference type="GO" id="GO:0022857">
    <property type="term" value="F:transmembrane transporter activity"/>
    <property type="evidence" value="ECO:0007669"/>
    <property type="project" value="InterPro"/>
</dbReference>
<evidence type="ECO:0000256" key="1">
    <source>
        <dbReference type="ARBA" id="ARBA00004141"/>
    </source>
</evidence>
<evidence type="ECO:0000259" key="8">
    <source>
        <dbReference type="Pfam" id="PF06738"/>
    </source>
</evidence>
<dbReference type="Pfam" id="PF06738">
    <property type="entry name" value="ThrE"/>
    <property type="match status" value="1"/>
</dbReference>
<keyword evidence="7" id="KW-0732">Signal</keyword>
<feature type="domain" description="Threonine/serine exporter-like N-terminal" evidence="8">
    <location>
        <begin position="10"/>
        <end position="248"/>
    </location>
</feature>
<evidence type="ECO:0000256" key="3">
    <source>
        <dbReference type="ARBA" id="ARBA00022989"/>
    </source>
</evidence>
<feature type="transmembrane region" description="Helical" evidence="6">
    <location>
        <begin position="321"/>
        <end position="342"/>
    </location>
</feature>
<comment type="similarity">
    <text evidence="5">Belongs to the ThrE exporter (TC 2.A.79) family.</text>
</comment>
<feature type="transmembrane region" description="Helical" evidence="6">
    <location>
        <begin position="231"/>
        <end position="252"/>
    </location>
</feature>
<dbReference type="InParanoid" id="A0A0C3F0J1"/>
<protein>
    <recommendedName>
        <fullName evidence="12">Threonine/serine exporter-like N-terminal domain-containing protein</fullName>
    </recommendedName>
</protein>
<dbReference type="GO" id="GO:0016020">
    <property type="term" value="C:membrane"/>
    <property type="evidence" value="ECO:0007669"/>
    <property type="project" value="UniProtKB-SubCell"/>
</dbReference>
<dbReference type="OrthoDB" id="413008at2759"/>
<evidence type="ECO:0000313" key="10">
    <source>
        <dbReference type="EMBL" id="KIM78310.1"/>
    </source>
</evidence>
<evidence type="ECO:0000256" key="5">
    <source>
        <dbReference type="ARBA" id="ARBA00034125"/>
    </source>
</evidence>
<keyword evidence="11" id="KW-1185">Reference proteome</keyword>
<name>A0A0C3F0J1_PILCF</name>
<evidence type="ECO:0000256" key="7">
    <source>
        <dbReference type="SAM" id="SignalP"/>
    </source>
</evidence>
<dbReference type="Pfam" id="PF12821">
    <property type="entry name" value="ThrE_2"/>
    <property type="match status" value="1"/>
</dbReference>
<feature type="transmembrane region" description="Helical" evidence="6">
    <location>
        <begin position="372"/>
        <end position="391"/>
    </location>
</feature>
<evidence type="ECO:0000259" key="9">
    <source>
        <dbReference type="Pfam" id="PF12821"/>
    </source>
</evidence>
<dbReference type="InterPro" id="IPR024528">
    <property type="entry name" value="ThrE_2"/>
</dbReference>
<reference evidence="11" key="2">
    <citation type="submission" date="2015-01" db="EMBL/GenBank/DDBJ databases">
        <title>Evolutionary Origins and Diversification of the Mycorrhizal Mutualists.</title>
        <authorList>
            <consortium name="DOE Joint Genome Institute"/>
            <consortium name="Mycorrhizal Genomics Consortium"/>
            <person name="Kohler A."/>
            <person name="Kuo A."/>
            <person name="Nagy L.G."/>
            <person name="Floudas D."/>
            <person name="Copeland A."/>
            <person name="Barry K.W."/>
            <person name="Cichocki N."/>
            <person name="Veneault-Fourrey C."/>
            <person name="LaButti K."/>
            <person name="Lindquist E.A."/>
            <person name="Lipzen A."/>
            <person name="Lundell T."/>
            <person name="Morin E."/>
            <person name="Murat C."/>
            <person name="Riley R."/>
            <person name="Ohm R."/>
            <person name="Sun H."/>
            <person name="Tunlid A."/>
            <person name="Henrissat B."/>
            <person name="Grigoriev I.V."/>
            <person name="Hibbett D.S."/>
            <person name="Martin F."/>
        </authorList>
    </citation>
    <scope>NUCLEOTIDE SEQUENCE [LARGE SCALE GENOMIC DNA]</scope>
    <source>
        <strain evidence="11">F 1598</strain>
    </source>
</reference>
<evidence type="ECO:0000256" key="4">
    <source>
        <dbReference type="ARBA" id="ARBA00023136"/>
    </source>
</evidence>
<dbReference type="FunCoup" id="A0A0C3F0J1">
    <property type="interactions" value="4"/>
</dbReference>
<proteinExistence type="inferred from homology"/>
<dbReference type="HOGENOM" id="CLU_007078_4_1_1"/>
<feature type="domain" description="Threonine/Serine exporter ThrE" evidence="9">
    <location>
        <begin position="318"/>
        <end position="422"/>
    </location>
</feature>
<feature type="transmembrane region" description="Helical" evidence="6">
    <location>
        <begin position="290"/>
        <end position="309"/>
    </location>
</feature>
<evidence type="ECO:0000256" key="2">
    <source>
        <dbReference type="ARBA" id="ARBA00022692"/>
    </source>
</evidence>
<organism evidence="10 11">
    <name type="scientific">Piloderma croceum (strain F 1598)</name>
    <dbReference type="NCBI Taxonomy" id="765440"/>
    <lineage>
        <taxon>Eukaryota</taxon>
        <taxon>Fungi</taxon>
        <taxon>Dikarya</taxon>
        <taxon>Basidiomycota</taxon>
        <taxon>Agaricomycotina</taxon>
        <taxon>Agaricomycetes</taxon>
        <taxon>Agaricomycetidae</taxon>
        <taxon>Atheliales</taxon>
        <taxon>Atheliaceae</taxon>
        <taxon>Piloderma</taxon>
    </lineage>
</organism>
<comment type="subcellular location">
    <subcellularLocation>
        <location evidence="1">Membrane</location>
        <topology evidence="1">Multi-pass membrane protein</topology>
    </subcellularLocation>
</comment>
<keyword evidence="4 6" id="KW-0472">Membrane</keyword>
<dbReference type="PANTHER" id="PTHR31082:SF4">
    <property type="entry name" value="PHEROMONE-REGULATED MEMBRANE PROTEIN 10"/>
    <property type="match status" value="1"/>
</dbReference>
<gene>
    <name evidence="10" type="ORF">PILCRDRAFT_75707</name>
</gene>
<dbReference type="EMBL" id="KN833017">
    <property type="protein sequence ID" value="KIM78310.1"/>
    <property type="molecule type" value="Genomic_DNA"/>
</dbReference>
<sequence length="439" mass="48034">MLNRHEFLRVLAKALLIFSAPSHRVETQLVFAAKTLNVPAEFSHLPSVIIISFFDDETHTSETHFVKCGGRLQLGRLHEVYKIYKEVLHDSIKAKEAIVRLKALLVQPPIYADWKRCWLAFFLSALICPLAFGGSFIDLWLAGIGGMTLCWVQLKVASQNVVTANVVEITIAILMSLVARGLSSTKAEFFCYTAISSSSIIGILPGYLILTSSLELGSKNILCGSVKMVYALIYTLFLGFGLQIGSDLYLLFDSRDTFVFTNAIPSKASYIVLGCYRPPNDPWYLRSAPFWAQFFIVPVFSMLSSLANLQPVSDWKSRRNLLVMVIISCASFATNKVANHYIFNHSDVVSAIGAFTIGILGNIWARSSGGSAFTSMVTGVLFLVPSGLSQAGGITTNTDGIDVGTSMISVSIGITVGLFMSQALIHCFDHSKLGLTFSF</sequence>
<dbReference type="InterPro" id="IPR010619">
    <property type="entry name" value="ThrE-like_N"/>
</dbReference>
<dbReference type="PANTHER" id="PTHR31082">
    <property type="entry name" value="PHEROMONE-REGULATED MEMBRANE PROTEIN 10"/>
    <property type="match status" value="1"/>
</dbReference>
<evidence type="ECO:0000313" key="11">
    <source>
        <dbReference type="Proteomes" id="UP000054166"/>
    </source>
</evidence>
<feature type="transmembrane region" description="Helical" evidence="6">
    <location>
        <begin position="189"/>
        <end position="210"/>
    </location>
</feature>
<feature type="transmembrane region" description="Helical" evidence="6">
    <location>
        <begin position="403"/>
        <end position="425"/>
    </location>
</feature>
<feature type="transmembrane region" description="Helical" evidence="6">
    <location>
        <begin position="162"/>
        <end position="183"/>
    </location>
</feature>
<evidence type="ECO:0008006" key="12">
    <source>
        <dbReference type="Google" id="ProtNLM"/>
    </source>
</evidence>
<feature type="transmembrane region" description="Helical" evidence="6">
    <location>
        <begin position="118"/>
        <end position="141"/>
    </location>
</feature>
<evidence type="ECO:0000256" key="6">
    <source>
        <dbReference type="SAM" id="Phobius"/>
    </source>
</evidence>
<feature type="transmembrane region" description="Helical" evidence="6">
    <location>
        <begin position="348"/>
        <end position="365"/>
    </location>
</feature>
<accession>A0A0C3F0J1</accession>
<keyword evidence="2 6" id="KW-0812">Transmembrane</keyword>
<keyword evidence="3 6" id="KW-1133">Transmembrane helix</keyword>
<reference evidence="10 11" key="1">
    <citation type="submission" date="2014-04" db="EMBL/GenBank/DDBJ databases">
        <authorList>
            <consortium name="DOE Joint Genome Institute"/>
            <person name="Kuo A."/>
            <person name="Tarkka M."/>
            <person name="Buscot F."/>
            <person name="Kohler A."/>
            <person name="Nagy L.G."/>
            <person name="Floudas D."/>
            <person name="Copeland A."/>
            <person name="Barry K.W."/>
            <person name="Cichocki N."/>
            <person name="Veneault-Fourrey C."/>
            <person name="LaButti K."/>
            <person name="Lindquist E.A."/>
            <person name="Lipzen A."/>
            <person name="Lundell T."/>
            <person name="Morin E."/>
            <person name="Murat C."/>
            <person name="Sun H."/>
            <person name="Tunlid A."/>
            <person name="Henrissat B."/>
            <person name="Grigoriev I.V."/>
            <person name="Hibbett D.S."/>
            <person name="Martin F."/>
            <person name="Nordberg H.P."/>
            <person name="Cantor M.N."/>
            <person name="Hua S.X."/>
        </authorList>
    </citation>
    <scope>NUCLEOTIDE SEQUENCE [LARGE SCALE GENOMIC DNA]</scope>
    <source>
        <strain evidence="10 11">F 1598</strain>
    </source>
</reference>
<dbReference type="STRING" id="765440.A0A0C3F0J1"/>
<feature type="chain" id="PRO_5002174370" description="Threonine/serine exporter-like N-terminal domain-containing protein" evidence="7">
    <location>
        <begin position="28"/>
        <end position="439"/>
    </location>
</feature>